<sequence>MAALAAVLGLLTACDGGTAAPRRSPGAERASVTWEFAHVAPFRGRYADLAVLAEDDIWAVGVEHNSTSGGQLWHYDGKKWSRQKLPEALGASENPPALEEVGDGVVWLRPNAYAPAYGLVQEPPTGPNRWARWDGTRWSSVPAPPPGAIADFEAAGPDDIWVLDGTRVARHWDGGRWTSTRLPLDTTDLAVAGPGDAWAVGSRGSGPGTEAHGDGTYSQPASAHWDGTAWKPVETPQARFAEPLPPEAGASLDGVVALGGGEIRAHGVNTFNHGEVEDEPGDQYLRLRWTGTAWSAVPPAPGGCALRVPVGRDDEGGLLLDGNWYLTRGGRCLKITRDRLPLSSGARRTSHQSLWLLEVHRAPGTDTWYGAGHVQVNQSGDPFGAPVVVRLKRRGLPG</sequence>
<proteinExistence type="predicted"/>
<gene>
    <name evidence="2" type="ORF">IAG42_29185</name>
</gene>
<dbReference type="Proteomes" id="UP000516428">
    <property type="component" value="Chromosome"/>
</dbReference>
<evidence type="ECO:0000313" key="2">
    <source>
        <dbReference type="EMBL" id="QNS07273.1"/>
    </source>
</evidence>
<evidence type="ECO:0000313" key="3">
    <source>
        <dbReference type="Proteomes" id="UP000516428"/>
    </source>
</evidence>
<dbReference type="EMBL" id="CP061281">
    <property type="protein sequence ID" value="QNS07273.1"/>
    <property type="molecule type" value="Genomic_DNA"/>
</dbReference>
<reference evidence="2 3" key="1">
    <citation type="submission" date="2020-09" db="EMBL/GenBank/DDBJ databases">
        <title>A novel species.</title>
        <authorList>
            <person name="Gao J."/>
        </authorList>
    </citation>
    <scope>NUCLEOTIDE SEQUENCE [LARGE SCALE GENOMIC DNA]</scope>
    <source>
        <strain evidence="2 3">CRXT-Y-14</strain>
    </source>
</reference>
<feature type="region of interest" description="Disordered" evidence="1">
    <location>
        <begin position="202"/>
        <end position="223"/>
    </location>
</feature>
<dbReference type="KEGG" id="sxn:IAG42_29185"/>
<keyword evidence="3" id="KW-1185">Reference proteome</keyword>
<organism evidence="2 3">
    <name type="scientific">Streptomyces xanthii</name>
    <dbReference type="NCBI Taxonomy" id="2768069"/>
    <lineage>
        <taxon>Bacteria</taxon>
        <taxon>Bacillati</taxon>
        <taxon>Actinomycetota</taxon>
        <taxon>Actinomycetes</taxon>
        <taxon>Kitasatosporales</taxon>
        <taxon>Streptomycetaceae</taxon>
        <taxon>Streptomyces</taxon>
    </lineage>
</organism>
<accession>A0A7H1BEW8</accession>
<dbReference type="AlphaFoldDB" id="A0A7H1BEW8"/>
<name>A0A7H1BEW8_9ACTN</name>
<evidence type="ECO:0000256" key="1">
    <source>
        <dbReference type="SAM" id="MobiDB-lite"/>
    </source>
</evidence>
<dbReference type="RefSeq" id="WP_188339944.1">
    <property type="nucleotide sequence ID" value="NZ_CP061281.1"/>
</dbReference>
<protein>
    <submittedName>
        <fullName evidence="2">Uncharacterized protein</fullName>
    </submittedName>
</protein>